<evidence type="ECO:0000259" key="7">
    <source>
        <dbReference type="PROSITE" id="PS50808"/>
    </source>
</evidence>
<feature type="chain" id="PRO_5015467579" description="BED-type domain-containing protein" evidence="6">
    <location>
        <begin position="25"/>
        <end position="270"/>
    </location>
</feature>
<dbReference type="GO" id="GO:1990837">
    <property type="term" value="F:sequence-specific double-stranded DNA binding"/>
    <property type="evidence" value="ECO:0007669"/>
    <property type="project" value="TreeGrafter"/>
</dbReference>
<dbReference type="InterPro" id="IPR053031">
    <property type="entry name" value="Cuticle_assoc_protein"/>
</dbReference>
<comment type="caution">
    <text evidence="8">The sequence shown here is derived from an EMBL/GenBank/DDBJ whole genome shotgun (WGS) entry which is preliminary data.</text>
</comment>
<protein>
    <recommendedName>
        <fullName evidence="7">BED-type domain-containing protein</fullName>
    </recommendedName>
</protein>
<accession>A0A2S4V2C7</accession>
<dbReference type="SUPFAM" id="SSF57667">
    <property type="entry name" value="beta-beta-alpha zinc fingers"/>
    <property type="match status" value="1"/>
</dbReference>
<dbReference type="GO" id="GO:0005634">
    <property type="term" value="C:nucleus"/>
    <property type="evidence" value="ECO:0007669"/>
    <property type="project" value="TreeGrafter"/>
</dbReference>
<evidence type="ECO:0000256" key="6">
    <source>
        <dbReference type="SAM" id="SignalP"/>
    </source>
</evidence>
<dbReference type="EMBL" id="PKSL01000122">
    <property type="protein sequence ID" value="POW03657.1"/>
    <property type="molecule type" value="Genomic_DNA"/>
</dbReference>
<dbReference type="Proteomes" id="UP000239156">
    <property type="component" value="Unassembled WGS sequence"/>
</dbReference>
<dbReference type="PROSITE" id="PS50808">
    <property type="entry name" value="ZF_BED"/>
    <property type="match status" value="1"/>
</dbReference>
<dbReference type="InterPro" id="IPR036236">
    <property type="entry name" value="Znf_C2H2_sf"/>
</dbReference>
<dbReference type="VEuPathDB" id="FungiDB:PSHT_08222"/>
<dbReference type="InterPro" id="IPR003656">
    <property type="entry name" value="Znf_BED"/>
</dbReference>
<evidence type="ECO:0000256" key="1">
    <source>
        <dbReference type="ARBA" id="ARBA00022723"/>
    </source>
</evidence>
<evidence type="ECO:0000256" key="3">
    <source>
        <dbReference type="ARBA" id="ARBA00022833"/>
    </source>
</evidence>
<dbReference type="GO" id="GO:0006357">
    <property type="term" value="P:regulation of transcription by RNA polymerase II"/>
    <property type="evidence" value="ECO:0007669"/>
    <property type="project" value="TreeGrafter"/>
</dbReference>
<keyword evidence="1" id="KW-0479">Metal-binding</keyword>
<feature type="compositionally biased region" description="Polar residues" evidence="5">
    <location>
        <begin position="154"/>
        <end position="163"/>
    </location>
</feature>
<evidence type="ECO:0000256" key="5">
    <source>
        <dbReference type="SAM" id="MobiDB-lite"/>
    </source>
</evidence>
<feature type="region of interest" description="Disordered" evidence="5">
    <location>
        <begin position="102"/>
        <end position="138"/>
    </location>
</feature>
<reference evidence="8" key="1">
    <citation type="submission" date="2017-12" db="EMBL/GenBank/DDBJ databases">
        <title>Gene loss provides genomic basis for host adaptation in cereal stripe rust fungi.</title>
        <authorList>
            <person name="Xia C."/>
        </authorList>
    </citation>
    <scope>NUCLEOTIDE SEQUENCE [LARGE SCALE GENOMIC DNA]</scope>
    <source>
        <strain evidence="8">93-210</strain>
    </source>
</reference>
<feature type="region of interest" description="Disordered" evidence="5">
    <location>
        <begin position="150"/>
        <end position="175"/>
    </location>
</feature>
<dbReference type="VEuPathDB" id="FungiDB:PSHT_08406"/>
<evidence type="ECO:0000313" key="8">
    <source>
        <dbReference type="EMBL" id="POW03657.1"/>
    </source>
</evidence>
<sequence length="270" mass="29251">MKNSWNFGAALTILAIAHVQSVSGSLTQPHVDLKVESAIDDTRILGDTSAELDKQGQATGKTGSIRQVVSVSPLRSIVERICKQSSELTDFLGKDELDVAGDTTTTTRQKARKKEATEGNDQTRQPAAKQVRRPEGSKIASAALARDTAGLPLQGSSTATSAKPGTKRKFNSNQGTMTTRISPVWNYFERFVEDGRLTKAICMRCKVALSARSTAGTTHLLRHVEACYKGLVKKSGVGRSLVLEDLGQNPGWQSHLDQQLSQQGLAEERF</sequence>
<evidence type="ECO:0000256" key="4">
    <source>
        <dbReference type="PROSITE-ProRule" id="PRU00027"/>
    </source>
</evidence>
<name>A0A2S4V2C7_9BASI</name>
<gene>
    <name evidence="8" type="ORF">PSTT_10936</name>
</gene>
<evidence type="ECO:0000313" key="9">
    <source>
        <dbReference type="Proteomes" id="UP000239156"/>
    </source>
</evidence>
<feature type="signal peptide" evidence="6">
    <location>
        <begin position="1"/>
        <end position="24"/>
    </location>
</feature>
<keyword evidence="3" id="KW-0862">Zinc</keyword>
<dbReference type="Pfam" id="PF02892">
    <property type="entry name" value="zf-BED"/>
    <property type="match status" value="1"/>
</dbReference>
<dbReference type="GO" id="GO:0008270">
    <property type="term" value="F:zinc ion binding"/>
    <property type="evidence" value="ECO:0007669"/>
    <property type="project" value="UniProtKB-KW"/>
</dbReference>
<keyword evidence="6" id="KW-0732">Signal</keyword>
<evidence type="ECO:0000256" key="2">
    <source>
        <dbReference type="ARBA" id="ARBA00022771"/>
    </source>
</evidence>
<keyword evidence="9" id="KW-1185">Reference proteome</keyword>
<dbReference type="AlphaFoldDB" id="A0A2S4V2C7"/>
<proteinExistence type="predicted"/>
<keyword evidence="2 4" id="KW-0863">Zinc-finger</keyword>
<organism evidence="8 9">
    <name type="scientific">Puccinia striiformis</name>
    <dbReference type="NCBI Taxonomy" id="27350"/>
    <lineage>
        <taxon>Eukaryota</taxon>
        <taxon>Fungi</taxon>
        <taxon>Dikarya</taxon>
        <taxon>Basidiomycota</taxon>
        <taxon>Pucciniomycotina</taxon>
        <taxon>Pucciniomycetes</taxon>
        <taxon>Pucciniales</taxon>
        <taxon>Pucciniaceae</taxon>
        <taxon>Puccinia</taxon>
    </lineage>
</organism>
<dbReference type="VEuPathDB" id="FungiDB:PSTT_10936"/>
<dbReference type="PANTHER" id="PTHR34396:SF25">
    <property type="entry name" value="BOUNDARY ELEMENT ASSOCIATED FACTOR"/>
    <property type="match status" value="1"/>
</dbReference>
<dbReference type="PANTHER" id="PTHR34396">
    <property type="entry name" value="OS03G0264950 PROTEIN-RELATED"/>
    <property type="match status" value="1"/>
</dbReference>
<feature type="domain" description="BED-type" evidence="7">
    <location>
        <begin position="179"/>
        <end position="235"/>
    </location>
</feature>
<dbReference type="SMART" id="SM00614">
    <property type="entry name" value="ZnF_BED"/>
    <property type="match status" value="1"/>
</dbReference>